<evidence type="ECO:0000259" key="19">
    <source>
        <dbReference type="PROSITE" id="PS50056"/>
    </source>
</evidence>
<dbReference type="EC" id="3.1.3.48" evidence="3"/>
<dbReference type="OrthoDB" id="266663at2759"/>
<dbReference type="Gramene" id="Mp5g16940.1">
    <property type="protein sequence ID" value="Mp5g16940.1.cds"/>
    <property type="gene ID" value="Mp5g16940"/>
</dbReference>
<evidence type="ECO:0000256" key="5">
    <source>
        <dbReference type="ARBA" id="ARBA00022490"/>
    </source>
</evidence>
<dbReference type="CDD" id="cd14509">
    <property type="entry name" value="PTP_PTEN"/>
    <property type="match status" value="1"/>
</dbReference>
<dbReference type="GO" id="GO:0042995">
    <property type="term" value="C:cell projection"/>
    <property type="evidence" value="ECO:0007669"/>
    <property type="project" value="UniProtKB-ARBA"/>
</dbReference>
<dbReference type="InterPro" id="IPR029023">
    <property type="entry name" value="Tensin_phosphatase"/>
</dbReference>
<dbReference type="Pfam" id="PF00782">
    <property type="entry name" value="DSPc"/>
    <property type="match status" value="1"/>
</dbReference>
<keyword evidence="5" id="KW-0963">Cytoplasm</keyword>
<protein>
    <recommendedName>
        <fullName evidence="11">Phosphatidylinositol 3,4,5-trisphosphate 3-phosphatase and dual-specificity protein phosphatase PTEN</fullName>
        <ecNumber evidence="4">3.1.3.16</ecNumber>
        <ecNumber evidence="3">3.1.3.48</ecNumber>
        <ecNumber evidence="2">3.1.3.67</ecNumber>
    </recommendedName>
    <alternativeName>
        <fullName evidence="15">Inositol polyphosphate 3-phosphatase</fullName>
    </alternativeName>
</protein>
<dbReference type="Gene3D" id="2.60.40.1110">
    <property type="match status" value="1"/>
</dbReference>
<evidence type="ECO:0000256" key="3">
    <source>
        <dbReference type="ARBA" id="ARBA00013064"/>
    </source>
</evidence>
<keyword evidence="22" id="KW-1185">Reference proteome</keyword>
<comment type="catalytic activity">
    <reaction evidence="12">
        <text>1D-myo-inositol 1,3,4,5-tetrakisphosphate + H2O = 1D-myo-inositol 1,4,5-trisphosphate + phosphate</text>
        <dbReference type="Rhea" id="RHEA:77155"/>
        <dbReference type="ChEBI" id="CHEBI:15377"/>
        <dbReference type="ChEBI" id="CHEBI:43474"/>
        <dbReference type="ChEBI" id="CHEBI:57895"/>
        <dbReference type="ChEBI" id="CHEBI:203600"/>
    </reaction>
    <physiologicalReaction direction="left-to-right" evidence="12">
        <dbReference type="Rhea" id="RHEA:77156"/>
    </physiologicalReaction>
</comment>
<dbReference type="InterPro" id="IPR035892">
    <property type="entry name" value="C2_domain_sf"/>
</dbReference>
<dbReference type="SUPFAM" id="SSF49562">
    <property type="entry name" value="C2 domain (Calcium/lipid-binding domain, CaLB)"/>
    <property type="match status" value="1"/>
</dbReference>
<dbReference type="EC" id="3.1.3.67" evidence="2"/>
<dbReference type="GO" id="GO:0004725">
    <property type="term" value="F:protein tyrosine phosphatase activity"/>
    <property type="evidence" value="ECO:0007669"/>
    <property type="project" value="UniProtKB-EC"/>
</dbReference>
<evidence type="ECO:0000256" key="2">
    <source>
        <dbReference type="ARBA" id="ARBA00013015"/>
    </source>
</evidence>
<dbReference type="EC" id="3.1.3.16" evidence="4"/>
<keyword evidence="6" id="KW-0378">Hydrolase</keyword>
<evidence type="ECO:0000256" key="15">
    <source>
        <dbReference type="ARBA" id="ARBA00044309"/>
    </source>
</evidence>
<evidence type="ECO:0000256" key="14">
    <source>
        <dbReference type="ARBA" id="ARBA00043762"/>
    </source>
</evidence>
<dbReference type="InterPro" id="IPR014020">
    <property type="entry name" value="Tensin_C2-dom"/>
</dbReference>
<proteinExistence type="predicted"/>
<dbReference type="PANTHER" id="PTHR12305:SF81">
    <property type="entry name" value="PHOSPHATIDYLINOSITOL 3,4,5-TRISPHOSPHATE 3-PHOSPHATASE AND DUAL-SPECIFICITY PROTEIN PHOSPHATASE PTEN"/>
    <property type="match status" value="1"/>
</dbReference>
<dbReference type="InterPro" id="IPR051281">
    <property type="entry name" value="Dual-spec_lipid-protein_phosph"/>
</dbReference>
<accession>A0A2R6WAR9</accession>
<evidence type="ECO:0000256" key="18">
    <source>
        <dbReference type="ARBA" id="ARBA00051341"/>
    </source>
</evidence>
<evidence type="ECO:0000313" key="22">
    <source>
        <dbReference type="Proteomes" id="UP000244005"/>
    </source>
</evidence>
<dbReference type="InterPro" id="IPR045101">
    <property type="entry name" value="PTP_PTEN"/>
</dbReference>
<sequence length="370" mass="42468">MAALIRHMVSKKKRRFMEDGFDLDLSYITDRIIAMAYPGECWEGFFRNPLSEVMRFLKTYHERHFKVINLCSERDYDPAKLGGNVERIPMEDHQIAPLDAMLKYCRIVDDWLSKDENNVLVTHCKAGKGRSGLMICAYLLYIRKFHDSPNALQFYAEKRTTNGKGVTIPSQKRYVEYFHDYLVNGPRQEVEMQLAQIALTSNLVATKEVNVVISTHQGNDSWRLTKLLSTKEEGSKVSCSKSGNTMVLGFTSLWISGDMKFEFQTSEISLCFQPYQARLFYIWFNTAYVEGTEFSLLHKQDLDKPSKSMDPSCQVCPHALFYVVMLNSVIKIVYGTGFQLTSFCDGSTAVSLERIAHGLGFKKYLKLYIL</sequence>
<comment type="catalytic activity">
    <reaction evidence="16">
        <text>O-phospho-L-seryl-[protein] + H2O = L-seryl-[protein] + phosphate</text>
        <dbReference type="Rhea" id="RHEA:20629"/>
        <dbReference type="Rhea" id="RHEA-COMP:9863"/>
        <dbReference type="Rhea" id="RHEA-COMP:11604"/>
        <dbReference type="ChEBI" id="CHEBI:15377"/>
        <dbReference type="ChEBI" id="CHEBI:29999"/>
        <dbReference type="ChEBI" id="CHEBI:43474"/>
        <dbReference type="ChEBI" id="CHEBI:83421"/>
        <dbReference type="EC" id="3.1.3.16"/>
    </reaction>
    <physiologicalReaction direction="left-to-right" evidence="16">
        <dbReference type="Rhea" id="RHEA:20630"/>
    </physiologicalReaction>
</comment>
<evidence type="ECO:0000256" key="7">
    <source>
        <dbReference type="ARBA" id="ARBA00022912"/>
    </source>
</evidence>
<dbReference type="PANTHER" id="PTHR12305">
    <property type="entry name" value="PHOSPHATASE WITH HOMOLOGY TO TENSIN"/>
    <property type="match status" value="1"/>
</dbReference>
<reference evidence="22" key="1">
    <citation type="journal article" date="2017" name="Cell">
        <title>Insights into land plant evolution garnered from the Marchantia polymorpha genome.</title>
        <authorList>
            <person name="Bowman J.L."/>
            <person name="Kohchi T."/>
            <person name="Yamato K.T."/>
            <person name="Jenkins J."/>
            <person name="Shu S."/>
            <person name="Ishizaki K."/>
            <person name="Yamaoka S."/>
            <person name="Nishihama R."/>
            <person name="Nakamura Y."/>
            <person name="Berger F."/>
            <person name="Adam C."/>
            <person name="Aki S.S."/>
            <person name="Althoff F."/>
            <person name="Araki T."/>
            <person name="Arteaga-Vazquez M.A."/>
            <person name="Balasubrmanian S."/>
            <person name="Barry K."/>
            <person name="Bauer D."/>
            <person name="Boehm C.R."/>
            <person name="Briginshaw L."/>
            <person name="Caballero-Perez J."/>
            <person name="Catarino B."/>
            <person name="Chen F."/>
            <person name="Chiyoda S."/>
            <person name="Chovatia M."/>
            <person name="Davies K.M."/>
            <person name="Delmans M."/>
            <person name="Demura T."/>
            <person name="Dierschke T."/>
            <person name="Dolan L."/>
            <person name="Dorantes-Acosta A.E."/>
            <person name="Eklund D.M."/>
            <person name="Florent S.N."/>
            <person name="Flores-Sandoval E."/>
            <person name="Fujiyama A."/>
            <person name="Fukuzawa H."/>
            <person name="Galik B."/>
            <person name="Grimanelli D."/>
            <person name="Grimwood J."/>
            <person name="Grossniklaus U."/>
            <person name="Hamada T."/>
            <person name="Haseloff J."/>
            <person name="Hetherington A.J."/>
            <person name="Higo A."/>
            <person name="Hirakawa Y."/>
            <person name="Hundley H.N."/>
            <person name="Ikeda Y."/>
            <person name="Inoue K."/>
            <person name="Inoue S.I."/>
            <person name="Ishida S."/>
            <person name="Jia Q."/>
            <person name="Kakita M."/>
            <person name="Kanazawa T."/>
            <person name="Kawai Y."/>
            <person name="Kawashima T."/>
            <person name="Kennedy M."/>
            <person name="Kinose K."/>
            <person name="Kinoshita T."/>
            <person name="Kohara Y."/>
            <person name="Koide E."/>
            <person name="Komatsu K."/>
            <person name="Kopischke S."/>
            <person name="Kubo M."/>
            <person name="Kyozuka J."/>
            <person name="Lagercrantz U."/>
            <person name="Lin S.S."/>
            <person name="Lindquist E."/>
            <person name="Lipzen A.M."/>
            <person name="Lu C.W."/>
            <person name="De Luna E."/>
            <person name="Martienssen R.A."/>
            <person name="Minamino N."/>
            <person name="Mizutani M."/>
            <person name="Mizutani M."/>
            <person name="Mochizuki N."/>
            <person name="Monte I."/>
            <person name="Mosher R."/>
            <person name="Nagasaki H."/>
            <person name="Nakagami H."/>
            <person name="Naramoto S."/>
            <person name="Nishitani K."/>
            <person name="Ohtani M."/>
            <person name="Okamoto T."/>
            <person name="Okumura M."/>
            <person name="Phillips J."/>
            <person name="Pollak B."/>
            <person name="Reinders A."/>
            <person name="Rovekamp M."/>
            <person name="Sano R."/>
            <person name="Sawa S."/>
            <person name="Schmid M.W."/>
            <person name="Shirakawa M."/>
            <person name="Solano R."/>
            <person name="Spunde A."/>
            <person name="Suetsugu N."/>
            <person name="Sugano S."/>
            <person name="Sugiyama A."/>
            <person name="Sun R."/>
            <person name="Suzuki Y."/>
            <person name="Takenaka M."/>
            <person name="Takezawa D."/>
            <person name="Tomogane H."/>
            <person name="Tsuzuki M."/>
            <person name="Ueda T."/>
            <person name="Umeda M."/>
            <person name="Ward J.M."/>
            <person name="Watanabe Y."/>
            <person name="Yazaki K."/>
            <person name="Yokoyama R."/>
            <person name="Yoshitake Y."/>
            <person name="Yotsui I."/>
            <person name="Zachgo S."/>
            <person name="Schmutz J."/>
        </authorList>
    </citation>
    <scope>NUCLEOTIDE SEQUENCE [LARGE SCALE GENOMIC DNA]</scope>
    <source>
        <strain evidence="22">Tak-1</strain>
    </source>
</reference>
<evidence type="ECO:0000313" key="21">
    <source>
        <dbReference type="EMBL" id="PTQ30945.1"/>
    </source>
</evidence>
<dbReference type="GO" id="GO:0004722">
    <property type="term" value="F:protein serine/threonine phosphatase activity"/>
    <property type="evidence" value="ECO:0007669"/>
    <property type="project" value="UniProtKB-EC"/>
</dbReference>
<dbReference type="PROSITE" id="PS51181">
    <property type="entry name" value="PPASE_TENSIN"/>
    <property type="match status" value="1"/>
</dbReference>
<comment type="catalytic activity">
    <reaction evidence="13">
        <text>a 1,2-diacyl-sn-glycero-3-phospho-(1D-myo-inositol-3,4,5-trisphosphate) + H2O = a 1,2-diacyl-sn-glycero-3-phospho-(1D-myo-inositol-4,5-bisphosphate) + phosphate</text>
        <dbReference type="Rhea" id="RHEA:25017"/>
        <dbReference type="ChEBI" id="CHEBI:15377"/>
        <dbReference type="ChEBI" id="CHEBI:43474"/>
        <dbReference type="ChEBI" id="CHEBI:57836"/>
        <dbReference type="ChEBI" id="CHEBI:58456"/>
        <dbReference type="EC" id="3.1.3.67"/>
    </reaction>
    <physiologicalReaction direction="left-to-right" evidence="13">
        <dbReference type="Rhea" id="RHEA:25018"/>
    </physiologicalReaction>
</comment>
<evidence type="ECO:0000256" key="9">
    <source>
        <dbReference type="ARBA" id="ARBA00034256"/>
    </source>
</evidence>
<comment type="catalytic activity">
    <reaction evidence="9">
        <text>1,2-dihexadecanoyl-sn-glycero-3-phospho-(1D-myo-inositol-3,4,5-trisphosphate) + H2O = 1,2-dihexadecanoyl-sn-glycero-3-phospho-(1D-myo-inositol-4,5-bisphosphate) + phosphate</text>
        <dbReference type="Rhea" id="RHEA:43560"/>
        <dbReference type="ChEBI" id="CHEBI:15377"/>
        <dbReference type="ChEBI" id="CHEBI:43474"/>
        <dbReference type="ChEBI" id="CHEBI:83420"/>
        <dbReference type="ChEBI" id="CHEBI:83423"/>
    </reaction>
    <physiologicalReaction direction="left-to-right" evidence="9">
        <dbReference type="Rhea" id="RHEA:43561"/>
    </physiologicalReaction>
</comment>
<dbReference type="InterPro" id="IPR000340">
    <property type="entry name" value="Dual-sp_phosphatase_cat-dom"/>
</dbReference>
<dbReference type="AlphaFoldDB" id="A0A2R6WAR9"/>
<dbReference type="PROSITE" id="PS50056">
    <property type="entry name" value="TYR_PHOSPHATASE_2"/>
    <property type="match status" value="1"/>
</dbReference>
<dbReference type="Proteomes" id="UP000244005">
    <property type="component" value="Unassembled WGS sequence"/>
</dbReference>
<evidence type="ECO:0000256" key="17">
    <source>
        <dbReference type="ARBA" id="ARBA00048832"/>
    </source>
</evidence>
<dbReference type="InterPro" id="IPR029021">
    <property type="entry name" value="Prot-tyrosine_phosphatase-like"/>
</dbReference>
<dbReference type="GO" id="GO:0050793">
    <property type="term" value="P:regulation of developmental process"/>
    <property type="evidence" value="ECO:0007669"/>
    <property type="project" value="UniProtKB-ARBA"/>
</dbReference>
<evidence type="ECO:0000259" key="20">
    <source>
        <dbReference type="PROSITE" id="PS51181"/>
    </source>
</evidence>
<name>A0A2R6WAR9_MARPO</name>
<keyword evidence="8" id="KW-0443">Lipid metabolism</keyword>
<evidence type="ECO:0000256" key="4">
    <source>
        <dbReference type="ARBA" id="ARBA00013081"/>
    </source>
</evidence>
<feature type="domain" description="Phosphatase tensin-type" evidence="20">
    <location>
        <begin position="14"/>
        <end position="185"/>
    </location>
</feature>
<comment type="catalytic activity">
    <reaction evidence="17">
        <text>O-phospho-L-threonyl-[protein] + H2O = L-threonyl-[protein] + phosphate</text>
        <dbReference type="Rhea" id="RHEA:47004"/>
        <dbReference type="Rhea" id="RHEA-COMP:11060"/>
        <dbReference type="Rhea" id="RHEA-COMP:11605"/>
        <dbReference type="ChEBI" id="CHEBI:15377"/>
        <dbReference type="ChEBI" id="CHEBI:30013"/>
        <dbReference type="ChEBI" id="CHEBI:43474"/>
        <dbReference type="ChEBI" id="CHEBI:61977"/>
        <dbReference type="EC" id="3.1.3.16"/>
    </reaction>
    <physiologicalReaction direction="left-to-right" evidence="17">
        <dbReference type="Rhea" id="RHEA:47005"/>
    </physiologicalReaction>
</comment>
<comment type="catalytic activity">
    <reaction evidence="18">
        <text>O-phospho-L-tyrosyl-[protein] + H2O = L-tyrosyl-[protein] + phosphate</text>
        <dbReference type="Rhea" id="RHEA:10684"/>
        <dbReference type="Rhea" id="RHEA-COMP:10136"/>
        <dbReference type="Rhea" id="RHEA-COMP:20101"/>
        <dbReference type="ChEBI" id="CHEBI:15377"/>
        <dbReference type="ChEBI" id="CHEBI:43474"/>
        <dbReference type="ChEBI" id="CHEBI:46858"/>
        <dbReference type="ChEBI" id="CHEBI:61978"/>
        <dbReference type="EC" id="3.1.3.48"/>
    </reaction>
    <physiologicalReaction direction="left-to-right" evidence="18">
        <dbReference type="Rhea" id="RHEA:10685"/>
    </physiologicalReaction>
</comment>
<evidence type="ECO:0000256" key="11">
    <source>
        <dbReference type="ARBA" id="ARBA00034338"/>
    </source>
</evidence>
<evidence type="ECO:0000256" key="8">
    <source>
        <dbReference type="ARBA" id="ARBA00023098"/>
    </source>
</evidence>
<gene>
    <name evidence="21" type="ORF">MARPO_0117s0012</name>
</gene>
<dbReference type="GO" id="GO:0006629">
    <property type="term" value="P:lipid metabolic process"/>
    <property type="evidence" value="ECO:0007669"/>
    <property type="project" value="UniProtKB-KW"/>
</dbReference>
<dbReference type="SMART" id="SM01301">
    <property type="entry name" value="PTPlike_phytase"/>
    <property type="match status" value="1"/>
</dbReference>
<evidence type="ECO:0000256" key="10">
    <source>
        <dbReference type="ARBA" id="ARBA00034268"/>
    </source>
</evidence>
<feature type="domain" description="Tyrosine specific protein phosphatases" evidence="19">
    <location>
        <begin position="102"/>
        <end position="159"/>
    </location>
</feature>
<dbReference type="GO" id="GO:0005829">
    <property type="term" value="C:cytosol"/>
    <property type="evidence" value="ECO:0000318"/>
    <property type="project" value="GO_Central"/>
</dbReference>
<keyword evidence="7" id="KW-0904">Protein phosphatase</keyword>
<dbReference type="Pfam" id="PF10409">
    <property type="entry name" value="PTEN_C2"/>
    <property type="match status" value="1"/>
</dbReference>
<comment type="catalytic activity">
    <reaction evidence="14">
        <text>1D-myo-inositol 1,3,4,5,6-pentakisphosphate + H2O = 1D-myo-inositol 1,4,5,6-tetrakisphosphate + phosphate</text>
        <dbReference type="Rhea" id="RHEA:77143"/>
        <dbReference type="ChEBI" id="CHEBI:15377"/>
        <dbReference type="ChEBI" id="CHEBI:43474"/>
        <dbReference type="ChEBI" id="CHEBI:57627"/>
        <dbReference type="ChEBI" id="CHEBI:57733"/>
    </reaction>
    <physiologicalReaction direction="left-to-right" evidence="14">
        <dbReference type="Rhea" id="RHEA:77144"/>
    </physiologicalReaction>
</comment>
<dbReference type="GO" id="GO:0016314">
    <property type="term" value="F:phosphatidylinositol-3,4,5-trisphosphate 3-phosphatase activity"/>
    <property type="evidence" value="ECO:0000318"/>
    <property type="project" value="GO_Central"/>
</dbReference>
<evidence type="ECO:0000256" key="6">
    <source>
        <dbReference type="ARBA" id="ARBA00022801"/>
    </source>
</evidence>
<organism evidence="21 22">
    <name type="scientific">Marchantia polymorpha</name>
    <name type="common">Common liverwort</name>
    <name type="synonym">Marchantia aquatica</name>
    <dbReference type="NCBI Taxonomy" id="3197"/>
    <lineage>
        <taxon>Eukaryota</taxon>
        <taxon>Viridiplantae</taxon>
        <taxon>Streptophyta</taxon>
        <taxon>Embryophyta</taxon>
        <taxon>Marchantiophyta</taxon>
        <taxon>Marchantiopsida</taxon>
        <taxon>Marchantiidae</taxon>
        <taxon>Marchantiales</taxon>
        <taxon>Marchantiaceae</taxon>
        <taxon>Marchantia</taxon>
    </lineage>
</organism>
<dbReference type="EMBL" id="KZ772789">
    <property type="protein sequence ID" value="PTQ30945.1"/>
    <property type="molecule type" value="Genomic_DNA"/>
</dbReference>
<comment type="subcellular location">
    <subcellularLocation>
        <location evidence="1">Cytoplasm</location>
    </subcellularLocation>
</comment>
<evidence type="ECO:0000256" key="16">
    <source>
        <dbReference type="ARBA" id="ARBA00047986"/>
    </source>
</evidence>
<evidence type="ECO:0000256" key="13">
    <source>
        <dbReference type="ARBA" id="ARBA00043760"/>
    </source>
</evidence>
<dbReference type="SUPFAM" id="SSF52799">
    <property type="entry name" value="(Phosphotyrosine protein) phosphatases II"/>
    <property type="match status" value="1"/>
</dbReference>
<dbReference type="InterPro" id="IPR000387">
    <property type="entry name" value="Tyr_Pase_dom"/>
</dbReference>
<evidence type="ECO:0000256" key="1">
    <source>
        <dbReference type="ARBA" id="ARBA00004496"/>
    </source>
</evidence>
<evidence type="ECO:0000256" key="12">
    <source>
        <dbReference type="ARBA" id="ARBA00043734"/>
    </source>
</evidence>
<dbReference type="Gene3D" id="3.90.190.10">
    <property type="entry name" value="Protein tyrosine phosphatase superfamily"/>
    <property type="match status" value="1"/>
</dbReference>
<comment type="catalytic activity">
    <reaction evidence="10">
        <text>1,2-dioctanoyl-sn-glycero-3-phospho-(1D-myo-inositol-3,4,5-trisphosphate) + H2O = 1,2-dioctanoyl-sn-glycero-3-phospho-(1D-myo-inositol-4,5-bisphosphate) + phosphate</text>
        <dbReference type="Rhea" id="RHEA:43552"/>
        <dbReference type="ChEBI" id="CHEBI:15377"/>
        <dbReference type="ChEBI" id="CHEBI:43474"/>
        <dbReference type="ChEBI" id="CHEBI:83416"/>
        <dbReference type="ChEBI" id="CHEBI:83419"/>
    </reaction>
    <physiologicalReaction direction="left-to-right" evidence="10">
        <dbReference type="Rhea" id="RHEA:43553"/>
    </physiologicalReaction>
</comment>